<protein>
    <submittedName>
        <fullName evidence="2">Uncharacterized protein</fullName>
    </submittedName>
</protein>
<organism evidence="2 3">
    <name type="scientific">Plakobranchus ocellatus</name>
    <dbReference type="NCBI Taxonomy" id="259542"/>
    <lineage>
        <taxon>Eukaryota</taxon>
        <taxon>Metazoa</taxon>
        <taxon>Spiralia</taxon>
        <taxon>Lophotrochozoa</taxon>
        <taxon>Mollusca</taxon>
        <taxon>Gastropoda</taxon>
        <taxon>Heterobranchia</taxon>
        <taxon>Euthyneura</taxon>
        <taxon>Panpulmonata</taxon>
        <taxon>Sacoglossa</taxon>
        <taxon>Placobranchoidea</taxon>
        <taxon>Plakobranchidae</taxon>
        <taxon>Plakobranchus</taxon>
    </lineage>
</organism>
<keyword evidence="3" id="KW-1185">Reference proteome</keyword>
<evidence type="ECO:0000313" key="3">
    <source>
        <dbReference type="Proteomes" id="UP000735302"/>
    </source>
</evidence>
<proteinExistence type="predicted"/>
<name>A0AAV4CAP0_9GAST</name>
<comment type="caution">
    <text evidence="2">The sequence shown here is derived from an EMBL/GenBank/DDBJ whole genome shotgun (WGS) entry which is preliminary data.</text>
</comment>
<accession>A0AAV4CAP0</accession>
<dbReference type="EMBL" id="BLXT01006036">
    <property type="protein sequence ID" value="GFO28396.1"/>
    <property type="molecule type" value="Genomic_DNA"/>
</dbReference>
<reference evidence="2 3" key="1">
    <citation type="journal article" date="2021" name="Elife">
        <title>Chloroplast acquisition without the gene transfer in kleptoplastic sea slugs, Plakobranchus ocellatus.</title>
        <authorList>
            <person name="Maeda T."/>
            <person name="Takahashi S."/>
            <person name="Yoshida T."/>
            <person name="Shimamura S."/>
            <person name="Takaki Y."/>
            <person name="Nagai Y."/>
            <person name="Toyoda A."/>
            <person name="Suzuki Y."/>
            <person name="Arimoto A."/>
            <person name="Ishii H."/>
            <person name="Satoh N."/>
            <person name="Nishiyama T."/>
            <person name="Hasebe M."/>
            <person name="Maruyama T."/>
            <person name="Minagawa J."/>
            <person name="Obokata J."/>
            <person name="Shigenobu S."/>
        </authorList>
    </citation>
    <scope>NUCLEOTIDE SEQUENCE [LARGE SCALE GENOMIC DNA]</scope>
</reference>
<evidence type="ECO:0000256" key="1">
    <source>
        <dbReference type="SAM" id="MobiDB-lite"/>
    </source>
</evidence>
<gene>
    <name evidence="2" type="ORF">PoB_005490100</name>
</gene>
<feature type="region of interest" description="Disordered" evidence="1">
    <location>
        <begin position="76"/>
        <end position="99"/>
    </location>
</feature>
<feature type="compositionally biased region" description="Basic and acidic residues" evidence="1">
    <location>
        <begin position="82"/>
        <end position="99"/>
    </location>
</feature>
<dbReference type="AlphaFoldDB" id="A0AAV4CAP0"/>
<sequence>MTPDPRPLTAVVVLARAFKMRLLRAGNALTTLVTAIPISRAIIRNTDKPGRPLVEHAGQEKKCIVGHLETGISRGQNYVGGKECERETREEKKEREKERELEVSPKSFAIYHKIKRLLGQWIPEIQPGTTGVKEMRGDQTLAVFHLPLIHVI</sequence>
<dbReference type="Proteomes" id="UP000735302">
    <property type="component" value="Unassembled WGS sequence"/>
</dbReference>
<evidence type="ECO:0000313" key="2">
    <source>
        <dbReference type="EMBL" id="GFO28396.1"/>
    </source>
</evidence>